<dbReference type="InterPro" id="IPR032694">
    <property type="entry name" value="CopC/D"/>
</dbReference>
<organism evidence="11">
    <name type="scientific">freshwater metagenome</name>
    <dbReference type="NCBI Taxonomy" id="449393"/>
    <lineage>
        <taxon>unclassified sequences</taxon>
        <taxon>metagenomes</taxon>
        <taxon>ecological metagenomes</taxon>
    </lineage>
</organism>
<gene>
    <name evidence="7" type="ORF">UFOPK1773_00608</name>
    <name evidence="8" type="ORF">UFOPK2288_00568</name>
    <name evidence="9" type="ORF">UFOPK2589_00838</name>
    <name evidence="10" type="ORF">UFOPK2931_00722</name>
    <name evidence="11" type="ORF">UFOPK3056_00506</name>
    <name evidence="12" type="ORF">UFOPK3287_00441</name>
    <name evidence="13" type="ORF">UFOPK3558_00605</name>
    <name evidence="14" type="ORF">UFOPK3916_00473</name>
    <name evidence="15" type="ORF">UFOPK4074_00468</name>
</gene>
<evidence type="ECO:0000256" key="3">
    <source>
        <dbReference type="ARBA" id="ARBA00022729"/>
    </source>
</evidence>
<accession>A0A6J6XX59</accession>
<dbReference type="GO" id="GO:0005886">
    <property type="term" value="C:plasma membrane"/>
    <property type="evidence" value="ECO:0007669"/>
    <property type="project" value="TreeGrafter"/>
</dbReference>
<protein>
    <submittedName>
        <fullName evidence="11">Unannotated protein</fullName>
    </submittedName>
</protein>
<dbReference type="EMBL" id="CAFAAR010000031">
    <property type="protein sequence ID" value="CAB4801069.1"/>
    <property type="molecule type" value="Genomic_DNA"/>
</dbReference>
<dbReference type="EMBL" id="CAEZUA010000030">
    <property type="protein sequence ID" value="CAB4587567.1"/>
    <property type="molecule type" value="Genomic_DNA"/>
</dbReference>
<proteinExistence type="predicted"/>
<dbReference type="EMBL" id="CAFBPG010000027">
    <property type="protein sequence ID" value="CAB5007753.1"/>
    <property type="molecule type" value="Genomic_DNA"/>
</dbReference>
<comment type="subcellular location">
    <subcellularLocation>
        <location evidence="1">Cell envelope</location>
    </subcellularLocation>
</comment>
<dbReference type="Gene3D" id="2.60.40.1220">
    <property type="match status" value="1"/>
</dbReference>
<evidence type="ECO:0000313" key="8">
    <source>
        <dbReference type="EMBL" id="CAB4662715.1"/>
    </source>
</evidence>
<keyword evidence="2" id="KW-0479">Metal-binding</keyword>
<dbReference type="EMBL" id="CAEZXT010000050">
    <property type="protein sequence ID" value="CAB4701123.1"/>
    <property type="molecule type" value="Genomic_DNA"/>
</dbReference>
<keyword evidence="5" id="KW-1133">Transmembrane helix</keyword>
<evidence type="ECO:0000256" key="5">
    <source>
        <dbReference type="SAM" id="Phobius"/>
    </source>
</evidence>
<reference evidence="11" key="1">
    <citation type="submission" date="2020-05" db="EMBL/GenBank/DDBJ databases">
        <authorList>
            <person name="Chiriac C."/>
            <person name="Salcher M."/>
            <person name="Ghai R."/>
            <person name="Kavagutti S V."/>
        </authorList>
    </citation>
    <scope>NUCLEOTIDE SEQUENCE</scope>
</reference>
<keyword evidence="4" id="KW-0186">Copper</keyword>
<dbReference type="PANTHER" id="PTHR34820">
    <property type="entry name" value="INNER MEMBRANE PROTEIN YEBZ"/>
    <property type="match status" value="1"/>
</dbReference>
<evidence type="ECO:0000313" key="7">
    <source>
        <dbReference type="EMBL" id="CAB4587567.1"/>
    </source>
</evidence>
<keyword evidence="5" id="KW-0812">Transmembrane</keyword>
<dbReference type="EMBL" id="CAFBOE010000026">
    <property type="protein sequence ID" value="CAB4971844.1"/>
    <property type="molecule type" value="Genomic_DNA"/>
</dbReference>
<evidence type="ECO:0000256" key="2">
    <source>
        <dbReference type="ARBA" id="ARBA00022723"/>
    </source>
</evidence>
<name>A0A6J6XX59_9ZZZZ</name>
<dbReference type="GO" id="GO:0006825">
    <property type="term" value="P:copper ion transport"/>
    <property type="evidence" value="ECO:0007669"/>
    <property type="project" value="InterPro"/>
</dbReference>
<dbReference type="InterPro" id="IPR014755">
    <property type="entry name" value="Cu-Rt/internalin_Ig-like"/>
</dbReference>
<evidence type="ECO:0000313" key="13">
    <source>
        <dbReference type="EMBL" id="CAB4899435.1"/>
    </source>
</evidence>
<dbReference type="GO" id="GO:0042597">
    <property type="term" value="C:periplasmic space"/>
    <property type="evidence" value="ECO:0007669"/>
    <property type="project" value="InterPro"/>
</dbReference>
<dbReference type="EMBL" id="CAFBMI010000040">
    <property type="protein sequence ID" value="CAB4899435.1"/>
    <property type="molecule type" value="Genomic_DNA"/>
</dbReference>
<dbReference type="Pfam" id="PF04234">
    <property type="entry name" value="CopC"/>
    <property type="match status" value="1"/>
</dbReference>
<dbReference type="GO" id="GO:0046688">
    <property type="term" value="P:response to copper ion"/>
    <property type="evidence" value="ECO:0007669"/>
    <property type="project" value="InterPro"/>
</dbReference>
<evidence type="ECO:0000256" key="4">
    <source>
        <dbReference type="ARBA" id="ARBA00023008"/>
    </source>
</evidence>
<evidence type="ECO:0000313" key="10">
    <source>
        <dbReference type="EMBL" id="CAB4780055.1"/>
    </source>
</evidence>
<feature type="transmembrane region" description="Helical" evidence="5">
    <location>
        <begin position="152"/>
        <end position="171"/>
    </location>
</feature>
<dbReference type="InterPro" id="IPR007348">
    <property type="entry name" value="CopC_dom"/>
</dbReference>
<evidence type="ECO:0000313" key="15">
    <source>
        <dbReference type="EMBL" id="CAB5007753.1"/>
    </source>
</evidence>
<dbReference type="EMBL" id="CAEZZZ010000038">
    <property type="protein sequence ID" value="CAB4780055.1"/>
    <property type="molecule type" value="Genomic_DNA"/>
</dbReference>
<keyword evidence="3" id="KW-0732">Signal</keyword>
<dbReference type="AlphaFoldDB" id="A0A6J6XX59"/>
<evidence type="ECO:0000313" key="11">
    <source>
        <dbReference type="EMBL" id="CAB4801069.1"/>
    </source>
</evidence>
<dbReference type="EMBL" id="CAFBJH010000018">
    <property type="protein sequence ID" value="CAB4849018.1"/>
    <property type="molecule type" value="Genomic_DNA"/>
</dbReference>
<feature type="domain" description="CopC" evidence="6">
    <location>
        <begin position="28"/>
        <end position="124"/>
    </location>
</feature>
<dbReference type="InterPro" id="IPR014756">
    <property type="entry name" value="Ig_E-set"/>
</dbReference>
<evidence type="ECO:0000256" key="1">
    <source>
        <dbReference type="ARBA" id="ARBA00004196"/>
    </source>
</evidence>
<dbReference type="SUPFAM" id="SSF81296">
    <property type="entry name" value="E set domains"/>
    <property type="match status" value="1"/>
</dbReference>
<evidence type="ECO:0000259" key="6">
    <source>
        <dbReference type="Pfam" id="PF04234"/>
    </source>
</evidence>
<dbReference type="GO" id="GO:0005507">
    <property type="term" value="F:copper ion binding"/>
    <property type="evidence" value="ECO:0007669"/>
    <property type="project" value="InterPro"/>
</dbReference>
<evidence type="ECO:0000313" key="9">
    <source>
        <dbReference type="EMBL" id="CAB4701123.1"/>
    </source>
</evidence>
<dbReference type="EMBL" id="CAEZWS010000021">
    <property type="protein sequence ID" value="CAB4662715.1"/>
    <property type="molecule type" value="Genomic_DNA"/>
</dbReference>
<dbReference type="PANTHER" id="PTHR34820:SF4">
    <property type="entry name" value="INNER MEMBRANE PROTEIN YEBZ"/>
    <property type="match status" value="1"/>
</dbReference>
<evidence type="ECO:0000313" key="14">
    <source>
        <dbReference type="EMBL" id="CAB4971844.1"/>
    </source>
</evidence>
<dbReference type="GO" id="GO:0030313">
    <property type="term" value="C:cell envelope"/>
    <property type="evidence" value="ECO:0007669"/>
    <property type="project" value="UniProtKB-SubCell"/>
</dbReference>
<sequence>MKMRRRFWGAIFCGAIFLCLQTPQAQAHGDLVSATPAPNEILSIFPTSISLVFTEKLQEIGSNKINIILVLHANGSQVATKNTTVANEKLTTELEPQTEPGTYTVMWRNVSVDGHASEGKYDFTYQSTSAVPSTKMDVVPEEPSGKKTNSTYIFLGLFFLIAVGISLFFKFQKSNP</sequence>
<keyword evidence="5" id="KW-0472">Membrane</keyword>
<evidence type="ECO:0000313" key="12">
    <source>
        <dbReference type="EMBL" id="CAB4849018.1"/>
    </source>
</evidence>